<keyword evidence="2" id="KW-1003">Cell membrane</keyword>
<name>A0A4R6WW09_9PROT</name>
<feature type="transmembrane region" description="Helical" evidence="6">
    <location>
        <begin position="111"/>
        <end position="127"/>
    </location>
</feature>
<reference evidence="7 8" key="1">
    <citation type="submission" date="2019-03" db="EMBL/GenBank/DDBJ databases">
        <title>Genomic Encyclopedia of Type Strains, Phase III (KMG-III): the genomes of soil and plant-associated and newly described type strains.</title>
        <authorList>
            <person name="Whitman W."/>
        </authorList>
    </citation>
    <scope>NUCLEOTIDE SEQUENCE [LARGE SCALE GENOMIC DNA]</scope>
    <source>
        <strain evidence="7 8">CGMCC 1.7660</strain>
    </source>
</reference>
<proteinExistence type="predicted"/>
<dbReference type="AlphaFoldDB" id="A0A4R6WW09"/>
<evidence type="ECO:0000256" key="2">
    <source>
        <dbReference type="ARBA" id="ARBA00022475"/>
    </source>
</evidence>
<keyword evidence="4 6" id="KW-1133">Transmembrane helix</keyword>
<evidence type="ECO:0000256" key="6">
    <source>
        <dbReference type="SAM" id="Phobius"/>
    </source>
</evidence>
<dbReference type="PROSITE" id="PS51318">
    <property type="entry name" value="TAT"/>
    <property type="match status" value="1"/>
</dbReference>
<feature type="transmembrane region" description="Helical" evidence="6">
    <location>
        <begin position="220"/>
        <end position="239"/>
    </location>
</feature>
<keyword evidence="3 6" id="KW-0812">Transmembrane</keyword>
<dbReference type="Pfam" id="PF02653">
    <property type="entry name" value="BPD_transp_2"/>
    <property type="match status" value="1"/>
</dbReference>
<evidence type="ECO:0000313" key="7">
    <source>
        <dbReference type="EMBL" id="TDQ83857.1"/>
    </source>
</evidence>
<dbReference type="GO" id="GO:0015658">
    <property type="term" value="F:branched-chain amino acid transmembrane transporter activity"/>
    <property type="evidence" value="ECO:0007669"/>
    <property type="project" value="InterPro"/>
</dbReference>
<evidence type="ECO:0000256" key="1">
    <source>
        <dbReference type="ARBA" id="ARBA00004651"/>
    </source>
</evidence>
<dbReference type="GO" id="GO:0005886">
    <property type="term" value="C:plasma membrane"/>
    <property type="evidence" value="ECO:0007669"/>
    <property type="project" value="UniProtKB-SubCell"/>
</dbReference>
<protein>
    <submittedName>
        <fullName evidence="7">Amino acid/amide ABC transporter membrane protein 2 (HAAT family)</fullName>
    </submittedName>
</protein>
<feature type="transmembrane region" description="Helical" evidence="6">
    <location>
        <begin position="84"/>
        <end position="104"/>
    </location>
</feature>
<comment type="caution">
    <text evidence="7">The sequence shown here is derived from an EMBL/GenBank/DDBJ whole genome shotgun (WGS) entry which is preliminary data.</text>
</comment>
<dbReference type="PANTHER" id="PTHR30482:SF10">
    <property type="entry name" value="HIGH-AFFINITY BRANCHED-CHAIN AMINO ACID TRANSPORT PROTEIN BRAE"/>
    <property type="match status" value="1"/>
</dbReference>
<dbReference type="InterPro" id="IPR043428">
    <property type="entry name" value="LivM-like"/>
</dbReference>
<dbReference type="CDD" id="cd06581">
    <property type="entry name" value="TM_PBP1_LivM_like"/>
    <property type="match status" value="1"/>
</dbReference>
<evidence type="ECO:0000256" key="5">
    <source>
        <dbReference type="ARBA" id="ARBA00023136"/>
    </source>
</evidence>
<evidence type="ECO:0000256" key="4">
    <source>
        <dbReference type="ARBA" id="ARBA00022989"/>
    </source>
</evidence>
<accession>A0A4R6WW09</accession>
<sequence length="330" mass="35692">MPTRRDLLILAVLVALAALIPLVTGMRYIVTQATLFFIWAIVVTQWNLVLGVGGIFSLAQMALFAVGAYSTAMLGYYFELPMLLAMPIAALVTVLVSTLVGAACLRLKGPYVALLTLAVAQMLYLLITNDTACFTNPPSGCMPFFGGVRGFTRFGDLGFRELLGGKWYVAHFYVGLFLLALAVLFSLAIIRGPMGLAFQALRDNPGCAMSRGVSKFKYQLWLFALSAFFTGLAGSFYAINFAAIGPTVFSISLLLFLMSMIVVGGIGTIWGPLLGALILMLTDEAMREFGDWRDIGLGLILAGFVIFLPRGLMGLPVARLPRLSGRRRAD</sequence>
<comment type="subcellular location">
    <subcellularLocation>
        <location evidence="1">Cell membrane</location>
        <topology evidence="1">Multi-pass membrane protein</topology>
    </subcellularLocation>
</comment>
<gene>
    <name evidence="7" type="ORF">A8950_0401</name>
</gene>
<feature type="transmembrane region" description="Helical" evidence="6">
    <location>
        <begin position="35"/>
        <end position="56"/>
    </location>
</feature>
<keyword evidence="5 6" id="KW-0472">Membrane</keyword>
<feature type="transmembrane region" description="Helical" evidence="6">
    <location>
        <begin position="167"/>
        <end position="190"/>
    </location>
</feature>
<dbReference type="EMBL" id="SNYW01000006">
    <property type="protein sequence ID" value="TDQ83857.1"/>
    <property type="molecule type" value="Genomic_DNA"/>
</dbReference>
<feature type="transmembrane region" description="Helical" evidence="6">
    <location>
        <begin position="251"/>
        <end position="282"/>
    </location>
</feature>
<keyword evidence="8" id="KW-1185">Reference proteome</keyword>
<organism evidence="7 8">
    <name type="scientific">Dongia mobilis</name>
    <dbReference type="NCBI Taxonomy" id="578943"/>
    <lineage>
        <taxon>Bacteria</taxon>
        <taxon>Pseudomonadati</taxon>
        <taxon>Pseudomonadota</taxon>
        <taxon>Alphaproteobacteria</taxon>
        <taxon>Rhodospirillales</taxon>
        <taxon>Dongiaceae</taxon>
        <taxon>Dongia</taxon>
    </lineage>
</organism>
<dbReference type="InterPro" id="IPR001851">
    <property type="entry name" value="ABC_transp_permease"/>
</dbReference>
<evidence type="ECO:0000256" key="3">
    <source>
        <dbReference type="ARBA" id="ARBA00022692"/>
    </source>
</evidence>
<feature type="transmembrane region" description="Helical" evidence="6">
    <location>
        <begin position="61"/>
        <end position="78"/>
    </location>
</feature>
<evidence type="ECO:0000313" key="8">
    <source>
        <dbReference type="Proteomes" id="UP000295783"/>
    </source>
</evidence>
<dbReference type="PANTHER" id="PTHR30482">
    <property type="entry name" value="HIGH-AFFINITY BRANCHED-CHAIN AMINO ACID TRANSPORT SYSTEM PERMEASE"/>
    <property type="match status" value="1"/>
</dbReference>
<feature type="transmembrane region" description="Helical" evidence="6">
    <location>
        <begin position="294"/>
        <end position="313"/>
    </location>
</feature>
<dbReference type="RefSeq" id="WP_208109710.1">
    <property type="nucleotide sequence ID" value="NZ_SNYW01000006.1"/>
</dbReference>
<dbReference type="Proteomes" id="UP000295783">
    <property type="component" value="Unassembled WGS sequence"/>
</dbReference>
<dbReference type="InterPro" id="IPR006311">
    <property type="entry name" value="TAT_signal"/>
</dbReference>